<evidence type="ECO:0000313" key="3">
    <source>
        <dbReference type="Proteomes" id="UP000184432"/>
    </source>
</evidence>
<feature type="transmembrane region" description="Helical" evidence="1">
    <location>
        <begin position="7"/>
        <end position="28"/>
    </location>
</feature>
<organism evidence="2 3">
    <name type="scientific">Aquimarina spongiae</name>
    <dbReference type="NCBI Taxonomy" id="570521"/>
    <lineage>
        <taxon>Bacteria</taxon>
        <taxon>Pseudomonadati</taxon>
        <taxon>Bacteroidota</taxon>
        <taxon>Flavobacteriia</taxon>
        <taxon>Flavobacteriales</taxon>
        <taxon>Flavobacteriaceae</taxon>
        <taxon>Aquimarina</taxon>
    </lineage>
</organism>
<keyword evidence="1" id="KW-0472">Membrane</keyword>
<dbReference type="Proteomes" id="UP000184432">
    <property type="component" value="Unassembled WGS sequence"/>
</dbReference>
<dbReference type="AlphaFoldDB" id="A0A1M6JPM4"/>
<protein>
    <submittedName>
        <fullName evidence="2">Uncharacterized protein</fullName>
    </submittedName>
</protein>
<evidence type="ECO:0000313" key="2">
    <source>
        <dbReference type="EMBL" id="SHJ48596.1"/>
    </source>
</evidence>
<name>A0A1M6JPM4_9FLAO</name>
<dbReference type="EMBL" id="FQYP01000009">
    <property type="protein sequence ID" value="SHJ48596.1"/>
    <property type="molecule type" value="Genomic_DNA"/>
</dbReference>
<dbReference type="STRING" id="570521.SAMN04488508_109176"/>
<reference evidence="3" key="1">
    <citation type="submission" date="2016-11" db="EMBL/GenBank/DDBJ databases">
        <authorList>
            <person name="Varghese N."/>
            <person name="Submissions S."/>
        </authorList>
    </citation>
    <scope>NUCLEOTIDE SEQUENCE [LARGE SCALE GENOMIC DNA]</scope>
    <source>
        <strain evidence="3">DSM 22623</strain>
    </source>
</reference>
<keyword evidence="1" id="KW-0812">Transmembrane</keyword>
<keyword evidence="3" id="KW-1185">Reference proteome</keyword>
<proteinExistence type="predicted"/>
<feature type="transmembrane region" description="Helical" evidence="1">
    <location>
        <begin position="76"/>
        <end position="95"/>
    </location>
</feature>
<gene>
    <name evidence="2" type="ORF">SAMN04488508_109176</name>
</gene>
<dbReference type="RefSeq" id="WP_073320067.1">
    <property type="nucleotide sequence ID" value="NZ_FQYP01000009.1"/>
</dbReference>
<feature type="transmembrane region" description="Helical" evidence="1">
    <location>
        <begin position="40"/>
        <end position="64"/>
    </location>
</feature>
<sequence>MNFKKYRIAITFFFMIWVLLLLSFHPFINNIGSGADGLGGFILAVLMTIVIIIFGIGVSGFLLLGLLDNRSKATRIMGVFIGSLAMLNICLLFTWKLSLITFIKQFIY</sequence>
<keyword evidence="1" id="KW-1133">Transmembrane helix</keyword>
<accession>A0A1M6JPM4</accession>
<evidence type="ECO:0000256" key="1">
    <source>
        <dbReference type="SAM" id="Phobius"/>
    </source>
</evidence>